<evidence type="ECO:0008006" key="4">
    <source>
        <dbReference type="Google" id="ProtNLM"/>
    </source>
</evidence>
<reference evidence="2" key="2">
    <citation type="submission" date="2025-09" db="UniProtKB">
        <authorList>
            <consortium name="Ensembl"/>
        </authorList>
    </citation>
    <scope>IDENTIFICATION</scope>
</reference>
<evidence type="ECO:0000313" key="3">
    <source>
        <dbReference type="Proteomes" id="UP000675900"/>
    </source>
</evidence>
<name>A0A8C9JJ09_PANTA</name>
<dbReference type="AlphaFoldDB" id="A0A8C9JJ09"/>
<protein>
    <recommendedName>
        <fullName evidence="4">Zinc finger protein 467</fullName>
    </recommendedName>
</protein>
<sequence length="149" mass="15719">MKFPTPHPGLPLPTLCAENRLIPEVPRVRGLLPQEELPWVAMRETFEALSSLGFSVGQPEMAPQSEPGEGSHNTQEQMSPPREDSVLGTCSGHEAPRPEEGAQTEEAEAPCRGGQACAPQKAEPPSSCPGESSHFSSPPGAQAEGTGDL</sequence>
<proteinExistence type="predicted"/>
<dbReference type="Proteomes" id="UP000675900">
    <property type="component" value="Unassembled WGS sequence"/>
</dbReference>
<feature type="region of interest" description="Disordered" evidence="1">
    <location>
        <begin position="53"/>
        <end position="149"/>
    </location>
</feature>
<keyword evidence="3" id="KW-1185">Reference proteome</keyword>
<evidence type="ECO:0000256" key="1">
    <source>
        <dbReference type="SAM" id="MobiDB-lite"/>
    </source>
</evidence>
<dbReference type="GeneTree" id="ENSGT00940000169246"/>
<dbReference type="KEGG" id="ptg:102951700"/>
<organism evidence="2 3">
    <name type="scientific">Panthera tigris altaica</name>
    <name type="common">Siberian tiger</name>
    <dbReference type="NCBI Taxonomy" id="74533"/>
    <lineage>
        <taxon>Eukaryota</taxon>
        <taxon>Metazoa</taxon>
        <taxon>Chordata</taxon>
        <taxon>Craniata</taxon>
        <taxon>Vertebrata</taxon>
        <taxon>Euteleostomi</taxon>
        <taxon>Mammalia</taxon>
        <taxon>Eutheria</taxon>
        <taxon>Laurasiatheria</taxon>
        <taxon>Carnivora</taxon>
        <taxon>Feliformia</taxon>
        <taxon>Felidae</taxon>
        <taxon>Pantherinae</taxon>
        <taxon>Panthera</taxon>
    </lineage>
</organism>
<reference evidence="2" key="1">
    <citation type="submission" date="2025-08" db="UniProtKB">
        <authorList>
            <consortium name="Ensembl"/>
        </authorList>
    </citation>
    <scope>IDENTIFICATION</scope>
</reference>
<dbReference type="Ensembl" id="ENSPTIT00000011116.1">
    <property type="protein sequence ID" value="ENSPTIP00000007273.1"/>
    <property type="gene ID" value="ENSPTIG00000008972.1"/>
</dbReference>
<evidence type="ECO:0000313" key="2">
    <source>
        <dbReference type="Ensembl" id="ENSPTIP00000007273.1"/>
    </source>
</evidence>
<accession>A0A8C9JJ09</accession>